<reference evidence="2" key="1">
    <citation type="submission" date="2015-09" db="EMBL/GenBank/DDBJ databases">
        <authorList>
            <consortium name="Pathogen Informatics"/>
        </authorList>
    </citation>
    <scope>NUCLEOTIDE SEQUENCE</scope>
    <source>
        <strain evidence="2">2789STDY5834896</strain>
    </source>
</reference>
<name>A0A1C6HPV0_9FIRM</name>
<evidence type="ECO:0000313" key="2">
    <source>
        <dbReference type="EMBL" id="SCJ59521.1"/>
    </source>
</evidence>
<dbReference type="InterPro" id="IPR005122">
    <property type="entry name" value="Uracil-DNA_glycosylase-like"/>
</dbReference>
<dbReference type="SUPFAM" id="SSF52141">
    <property type="entry name" value="Uracil-DNA glycosylase-like"/>
    <property type="match status" value="1"/>
</dbReference>
<evidence type="ECO:0000259" key="1">
    <source>
        <dbReference type="Pfam" id="PF03167"/>
    </source>
</evidence>
<dbReference type="InterPro" id="IPR036895">
    <property type="entry name" value="Uracil-DNA_glycosylase-like_sf"/>
</dbReference>
<dbReference type="EMBL" id="FMHG01000001">
    <property type="protein sequence ID" value="SCJ59521.1"/>
    <property type="molecule type" value="Genomic_DNA"/>
</dbReference>
<accession>A0A1C6HPV0</accession>
<gene>
    <name evidence="2" type="ORF">SAMEA3545359_00970</name>
</gene>
<feature type="domain" description="Uracil-DNA glycosylase-like" evidence="1">
    <location>
        <begin position="166"/>
        <end position="223"/>
    </location>
</feature>
<dbReference type="Gene3D" id="3.40.470.10">
    <property type="entry name" value="Uracil-DNA glycosylase-like domain"/>
    <property type="match status" value="1"/>
</dbReference>
<sequence>MRTKKLDVGCVSRSYQELAATDTCEELMRYWKQEHLEERPEHYRSYGSEQIDKVSFVEDGILSPRRYTALQAPAKRYLFISKEANISMDGEESWCGKGFWLREVAAGSCPQTNFSRRLGMLYSAAVSGDFARPDKSGSLLPEIAFMNLNKRGGASRCCWHTLRCYTQKYAGYIRREIELIGPQVIVCCGGGVQNLLEQYVGADALRPYTVLSVYHPSYRCADEKHLAKLHDRLLARGLCR</sequence>
<proteinExistence type="predicted"/>
<organism evidence="2">
    <name type="scientific">uncultured Anaerotruncus sp</name>
    <dbReference type="NCBI Taxonomy" id="905011"/>
    <lineage>
        <taxon>Bacteria</taxon>
        <taxon>Bacillati</taxon>
        <taxon>Bacillota</taxon>
        <taxon>Clostridia</taxon>
        <taxon>Eubacteriales</taxon>
        <taxon>Oscillospiraceae</taxon>
        <taxon>Anaerotruncus</taxon>
        <taxon>environmental samples</taxon>
    </lineage>
</organism>
<protein>
    <recommendedName>
        <fullName evidence="1">Uracil-DNA glycosylase-like domain-containing protein</fullName>
    </recommendedName>
</protein>
<dbReference type="Pfam" id="PF03167">
    <property type="entry name" value="UDG"/>
    <property type="match status" value="1"/>
</dbReference>
<dbReference type="AlphaFoldDB" id="A0A1C6HPV0"/>